<sequence>MKNKKNVAIISIAIIGAMAFTAVGFGTFTRLPQNTADNRQLTDEGEVVNMNTYQDNTKDEVAYEENYEVVDVFNDKLYKIDMQGDVSVGVAFLNPIEEDNDYFNFGVALNTHSVDLDGYNLSQMTFLYVGDEVKITENIQWTMVEGGGHHVSGMIKVPREQEGTKLDYKDKEYIRLEIMNLDGVNSRVFEWEQDLF</sequence>
<proteinExistence type="predicted"/>
<keyword evidence="3" id="KW-1185">Reference proteome</keyword>
<dbReference type="OrthoDB" id="2871992at2"/>
<dbReference type="RefSeq" id="WP_091540826.1">
    <property type="nucleotide sequence ID" value="NZ_FMUS01000005.1"/>
</dbReference>
<feature type="transmembrane region" description="Helical" evidence="1">
    <location>
        <begin position="7"/>
        <end position="28"/>
    </location>
</feature>
<gene>
    <name evidence="2" type="ORF">SAMN03080606_01052</name>
</gene>
<keyword evidence="1" id="KW-1133">Transmembrane helix</keyword>
<dbReference type="Proteomes" id="UP000198636">
    <property type="component" value="Unassembled WGS sequence"/>
</dbReference>
<evidence type="ECO:0000313" key="3">
    <source>
        <dbReference type="Proteomes" id="UP000198636"/>
    </source>
</evidence>
<evidence type="ECO:0000313" key="2">
    <source>
        <dbReference type="EMBL" id="SCY22117.1"/>
    </source>
</evidence>
<dbReference type="EMBL" id="FMUS01000005">
    <property type="protein sequence ID" value="SCY22117.1"/>
    <property type="molecule type" value="Genomic_DNA"/>
</dbReference>
<reference evidence="2 3" key="1">
    <citation type="submission" date="2016-10" db="EMBL/GenBank/DDBJ databases">
        <authorList>
            <person name="de Groot N.N."/>
        </authorList>
    </citation>
    <scope>NUCLEOTIDE SEQUENCE [LARGE SCALE GENOMIC DNA]</scope>
    <source>
        <strain evidence="2 3">DSM 18978</strain>
    </source>
</reference>
<protein>
    <submittedName>
        <fullName evidence="2">Uncharacterized protein</fullName>
    </submittedName>
</protein>
<organism evidence="2 3">
    <name type="scientific">Alkaliphilus peptidifermentans DSM 18978</name>
    <dbReference type="NCBI Taxonomy" id="1120976"/>
    <lineage>
        <taxon>Bacteria</taxon>
        <taxon>Bacillati</taxon>
        <taxon>Bacillota</taxon>
        <taxon>Clostridia</taxon>
        <taxon>Peptostreptococcales</taxon>
        <taxon>Natronincolaceae</taxon>
        <taxon>Alkaliphilus</taxon>
    </lineage>
</organism>
<name>A0A1G5E5F0_9FIRM</name>
<dbReference type="AlphaFoldDB" id="A0A1G5E5F0"/>
<accession>A0A1G5E5F0</accession>
<keyword evidence="1" id="KW-0812">Transmembrane</keyword>
<evidence type="ECO:0000256" key="1">
    <source>
        <dbReference type="SAM" id="Phobius"/>
    </source>
</evidence>
<keyword evidence="1" id="KW-0472">Membrane</keyword>